<keyword evidence="2" id="KW-1003">Cell membrane</keyword>
<dbReference type="Proteomes" id="UP001530377">
    <property type="component" value="Unassembled WGS sequence"/>
</dbReference>
<name>A0ABD3R6A4_9STRA</name>
<dbReference type="AlphaFoldDB" id="A0ABD3R6A4"/>
<keyword evidence="6" id="KW-0472">Membrane</keyword>
<dbReference type="Pfam" id="PF00560">
    <property type="entry name" value="LRR_1"/>
    <property type="match status" value="3"/>
</dbReference>
<comment type="subcellular location">
    <subcellularLocation>
        <location evidence="1">Cell membrane</location>
    </subcellularLocation>
</comment>
<dbReference type="Gene3D" id="3.80.10.10">
    <property type="entry name" value="Ribonuclease Inhibitor"/>
    <property type="match status" value="2"/>
</dbReference>
<evidence type="ECO:0000256" key="2">
    <source>
        <dbReference type="ARBA" id="ARBA00022475"/>
    </source>
</evidence>
<feature type="compositionally biased region" description="Acidic residues" evidence="5">
    <location>
        <begin position="131"/>
        <end position="144"/>
    </location>
</feature>
<dbReference type="EMBL" id="JALLPB020000522">
    <property type="protein sequence ID" value="KAL3808303.1"/>
    <property type="molecule type" value="Genomic_DNA"/>
</dbReference>
<feature type="region of interest" description="Disordered" evidence="5">
    <location>
        <begin position="126"/>
        <end position="161"/>
    </location>
</feature>
<keyword evidence="4" id="KW-0677">Repeat</keyword>
<feature type="transmembrane region" description="Helical" evidence="6">
    <location>
        <begin position="168"/>
        <end position="190"/>
    </location>
</feature>
<keyword evidence="6" id="KW-1133">Transmembrane helix</keyword>
<evidence type="ECO:0000256" key="5">
    <source>
        <dbReference type="SAM" id="MobiDB-lite"/>
    </source>
</evidence>
<accession>A0ABD3R6A4</accession>
<gene>
    <name evidence="8" type="ORF">ACHAXA_001920</name>
</gene>
<evidence type="ECO:0000256" key="6">
    <source>
        <dbReference type="SAM" id="Phobius"/>
    </source>
</evidence>
<proteinExistence type="predicted"/>
<keyword evidence="3" id="KW-0433">Leucine-rich repeat</keyword>
<feature type="region of interest" description="Disordered" evidence="5">
    <location>
        <begin position="88"/>
        <end position="114"/>
    </location>
</feature>
<dbReference type="InterPro" id="IPR001611">
    <property type="entry name" value="Leu-rich_rpt"/>
</dbReference>
<dbReference type="FunFam" id="3.80.10.10:FF:000383">
    <property type="entry name" value="Leucine-rich repeat receptor protein kinase EMS1"/>
    <property type="match status" value="1"/>
</dbReference>
<dbReference type="SUPFAM" id="SSF52058">
    <property type="entry name" value="L domain-like"/>
    <property type="match status" value="2"/>
</dbReference>
<evidence type="ECO:0000259" key="7">
    <source>
        <dbReference type="Pfam" id="PF23598"/>
    </source>
</evidence>
<dbReference type="PANTHER" id="PTHR48057">
    <property type="entry name" value="LEUCINE-RICH REPEAT SERINE/THREONINE-PROTEIN KINASE 1"/>
    <property type="match status" value="1"/>
</dbReference>
<protein>
    <recommendedName>
        <fullName evidence="7">Disease resistance R13L4/SHOC-2-like LRR domain-containing protein</fullName>
    </recommendedName>
</protein>
<organism evidence="8 9">
    <name type="scientific">Cyclostephanos tholiformis</name>
    <dbReference type="NCBI Taxonomy" id="382380"/>
    <lineage>
        <taxon>Eukaryota</taxon>
        <taxon>Sar</taxon>
        <taxon>Stramenopiles</taxon>
        <taxon>Ochrophyta</taxon>
        <taxon>Bacillariophyta</taxon>
        <taxon>Coscinodiscophyceae</taxon>
        <taxon>Thalassiosirophycidae</taxon>
        <taxon>Stephanodiscales</taxon>
        <taxon>Stephanodiscaceae</taxon>
        <taxon>Cyclostephanos</taxon>
    </lineage>
</organism>
<dbReference type="Pfam" id="PF23598">
    <property type="entry name" value="LRR_14"/>
    <property type="match status" value="1"/>
</dbReference>
<feature type="region of interest" description="Disordered" evidence="5">
    <location>
        <begin position="1"/>
        <end position="48"/>
    </location>
</feature>
<feature type="domain" description="Disease resistance R13L4/SHOC-2-like LRR" evidence="7">
    <location>
        <begin position="451"/>
        <end position="595"/>
    </location>
</feature>
<evidence type="ECO:0000256" key="1">
    <source>
        <dbReference type="ARBA" id="ARBA00004236"/>
    </source>
</evidence>
<sequence>MYQTRAFFSGGGGDDSSCDSSIPPPPPPHPPPTPTEEIERQLTPVLHESSASYDAALYDADPTLSYHTDQSMPYDAAATFSWGDAGAIAPILPPPPPPPPPLPHPNSAMSGATSYGGQQIELDFRPRSCSEDDNDENDDEEGYGEEGPASETEETKRTPSRCLGRRKCAVASIAALLLVAGGVVVLTLHLTGGLGGGAVGGETAVSREDVALGVIERNLPPEIRDAVIDANASAPQRDALAWMLYDDEYDNYDWEGLAHDPPDADAEFVFVQRFVVSTFYISLDGDNWADGTYWMTGKDVCDWHGIECFGSSSSGESERRVLQATARGDAIRSLALPENRLKGLLPADLVGLKHLENLEVFRNEIEGAIPSHLYNMTTLKTLFLDENKITGTISPEIGNLVNLEKFTLNRNEIVGEIPTEIGRLEELSMLWLFDNKGITGSFPSVVGQANLKSLVLFNTGISGPIPDLSNLQKLEVFKVENCALTGDGYSSLYDVPSLKVLGLAGNAVTGSLEGVGELLNLEELYISQTSIGGPLPKGIGNLNQLKYIKGSETLLTGAIPSSIGNLKNLLEFDLSQSGISGIIPSDIGALESLTTLVLSGNYLTGGLPSEVGLLSELEVLILSKNNLAGTLPSELGNLVNLAVLYLQDNLLEGKIPPELGNITSIEFMNLTNNVLTGEVPDDLCSDGATIQADCSVSCAVDCCANYEC</sequence>
<dbReference type="InterPro" id="IPR032675">
    <property type="entry name" value="LRR_dom_sf"/>
</dbReference>
<evidence type="ECO:0000313" key="9">
    <source>
        <dbReference type="Proteomes" id="UP001530377"/>
    </source>
</evidence>
<reference evidence="8 9" key="1">
    <citation type="submission" date="2024-10" db="EMBL/GenBank/DDBJ databases">
        <title>Updated reference genomes for cyclostephanoid diatoms.</title>
        <authorList>
            <person name="Roberts W.R."/>
            <person name="Alverson A.J."/>
        </authorList>
    </citation>
    <scope>NUCLEOTIDE SEQUENCE [LARGE SCALE GENOMIC DNA]</scope>
    <source>
        <strain evidence="8 9">AJA228-03</strain>
    </source>
</reference>
<evidence type="ECO:0000256" key="3">
    <source>
        <dbReference type="ARBA" id="ARBA00022614"/>
    </source>
</evidence>
<evidence type="ECO:0000256" key="4">
    <source>
        <dbReference type="ARBA" id="ARBA00022737"/>
    </source>
</evidence>
<dbReference type="InterPro" id="IPR052595">
    <property type="entry name" value="LRRC69/RLP"/>
</dbReference>
<keyword evidence="6" id="KW-0812">Transmembrane</keyword>
<dbReference type="InterPro" id="IPR055414">
    <property type="entry name" value="LRR_R13L4/SHOC2-like"/>
</dbReference>
<keyword evidence="9" id="KW-1185">Reference proteome</keyword>
<feature type="compositionally biased region" description="Pro residues" evidence="5">
    <location>
        <begin position="22"/>
        <end position="34"/>
    </location>
</feature>
<comment type="caution">
    <text evidence="8">The sequence shown here is derived from an EMBL/GenBank/DDBJ whole genome shotgun (WGS) entry which is preliminary data.</text>
</comment>
<evidence type="ECO:0000313" key="8">
    <source>
        <dbReference type="EMBL" id="KAL3808303.1"/>
    </source>
</evidence>
<dbReference type="FunFam" id="3.80.10.10:FF:000041">
    <property type="entry name" value="LRR receptor-like serine/threonine-protein kinase ERECTA"/>
    <property type="match status" value="2"/>
</dbReference>
<feature type="compositionally biased region" description="Pro residues" evidence="5">
    <location>
        <begin position="91"/>
        <end position="104"/>
    </location>
</feature>
<dbReference type="GO" id="GO:0005886">
    <property type="term" value="C:plasma membrane"/>
    <property type="evidence" value="ECO:0007669"/>
    <property type="project" value="UniProtKB-SubCell"/>
</dbReference>